<proteinExistence type="predicted"/>
<accession>A0A4U5MSB8</accession>
<comment type="caution">
    <text evidence="1">The sequence shown here is derived from an EMBL/GenBank/DDBJ whole genome shotgun (WGS) entry which is preliminary data.</text>
</comment>
<protein>
    <submittedName>
        <fullName evidence="1">Uncharacterized protein</fullName>
    </submittedName>
</protein>
<keyword evidence="2" id="KW-1185">Reference proteome</keyword>
<dbReference type="AlphaFoldDB" id="A0A4U5MSB8"/>
<organism evidence="1 2">
    <name type="scientific">Steinernema carpocapsae</name>
    <name type="common">Entomopathogenic nematode</name>
    <dbReference type="NCBI Taxonomy" id="34508"/>
    <lineage>
        <taxon>Eukaryota</taxon>
        <taxon>Metazoa</taxon>
        <taxon>Ecdysozoa</taxon>
        <taxon>Nematoda</taxon>
        <taxon>Chromadorea</taxon>
        <taxon>Rhabditida</taxon>
        <taxon>Tylenchina</taxon>
        <taxon>Panagrolaimomorpha</taxon>
        <taxon>Strongyloidoidea</taxon>
        <taxon>Steinernematidae</taxon>
        <taxon>Steinernema</taxon>
    </lineage>
</organism>
<evidence type="ECO:0000313" key="1">
    <source>
        <dbReference type="EMBL" id="TKR72382.1"/>
    </source>
</evidence>
<evidence type="ECO:0000313" key="2">
    <source>
        <dbReference type="Proteomes" id="UP000298663"/>
    </source>
</evidence>
<sequence>MQTDPESYSIFAPTLVHLKTTVKKLEVSYEIKPGGESFTLSFKKENRKRTHDNEESQTTYKCLLHSSTDDYCSILTALNNTSEEDQEMLIQGDSEFSSWILKSKKDLLKEPKNALAQLLLRNIEFENRLKTMETELGLIQDTIKNIERFQGKVVEQMDKKAENESQVETNRHIASWVKHAIFTLLDRNRVTFFTKEALMFYLTGHEDPVAAEHVARISGAFRRSTMPHTVSLADKQKVVLFKFLVFEIAKNRVEAEAF</sequence>
<dbReference type="Proteomes" id="UP000298663">
    <property type="component" value="Unassembled WGS sequence"/>
</dbReference>
<name>A0A4U5MSB8_STECR</name>
<reference evidence="1 2" key="2">
    <citation type="journal article" date="2019" name="G3 (Bethesda)">
        <title>Hybrid Assembly of the Genome of the Entomopathogenic Nematode Steinernema carpocapsae Identifies the X-Chromosome.</title>
        <authorList>
            <person name="Serra L."/>
            <person name="Macchietto M."/>
            <person name="Macias-Munoz A."/>
            <person name="McGill C.J."/>
            <person name="Rodriguez I.M."/>
            <person name="Rodriguez B."/>
            <person name="Murad R."/>
            <person name="Mortazavi A."/>
        </authorList>
    </citation>
    <scope>NUCLEOTIDE SEQUENCE [LARGE SCALE GENOMIC DNA]</scope>
    <source>
        <strain evidence="1 2">ALL</strain>
    </source>
</reference>
<gene>
    <name evidence="1" type="ORF">L596_019836</name>
</gene>
<reference evidence="1 2" key="1">
    <citation type="journal article" date="2015" name="Genome Biol.">
        <title>Comparative genomics of Steinernema reveals deeply conserved gene regulatory networks.</title>
        <authorList>
            <person name="Dillman A.R."/>
            <person name="Macchietto M."/>
            <person name="Porter C.F."/>
            <person name="Rogers A."/>
            <person name="Williams B."/>
            <person name="Antoshechkin I."/>
            <person name="Lee M.M."/>
            <person name="Goodwin Z."/>
            <person name="Lu X."/>
            <person name="Lewis E.E."/>
            <person name="Goodrich-Blair H."/>
            <person name="Stock S.P."/>
            <person name="Adams B.J."/>
            <person name="Sternberg P.W."/>
            <person name="Mortazavi A."/>
        </authorList>
    </citation>
    <scope>NUCLEOTIDE SEQUENCE [LARGE SCALE GENOMIC DNA]</scope>
    <source>
        <strain evidence="1 2">ALL</strain>
    </source>
</reference>
<dbReference type="EMBL" id="AZBU02000006">
    <property type="protein sequence ID" value="TKR72382.1"/>
    <property type="molecule type" value="Genomic_DNA"/>
</dbReference>